<name>A0A540KXQ6_MALBA</name>
<evidence type="ECO:0000256" key="1">
    <source>
        <dbReference type="SAM" id="Coils"/>
    </source>
</evidence>
<evidence type="ECO:0000313" key="4">
    <source>
        <dbReference type="EMBL" id="TQD78987.1"/>
    </source>
</evidence>
<dbReference type="AlphaFoldDB" id="A0A540KXQ6"/>
<accession>A0A540KXQ6</accession>
<feature type="compositionally biased region" description="Polar residues" evidence="2">
    <location>
        <begin position="176"/>
        <end position="204"/>
    </location>
</feature>
<reference evidence="4 5" key="1">
    <citation type="journal article" date="2019" name="G3 (Bethesda)">
        <title>Sequencing of a Wild Apple (Malus baccata) Genome Unravels the Differences Between Cultivated and Wild Apple Species Regarding Disease Resistance and Cold Tolerance.</title>
        <authorList>
            <person name="Chen X."/>
        </authorList>
    </citation>
    <scope>NUCLEOTIDE SEQUENCE [LARGE SCALE GENOMIC DNA]</scope>
    <source>
        <strain evidence="5">cv. Shandingzi</strain>
        <tissue evidence="4">Leaves</tissue>
    </source>
</reference>
<feature type="region of interest" description="Disordered" evidence="2">
    <location>
        <begin position="398"/>
        <end position="469"/>
    </location>
</feature>
<keyword evidence="5" id="KW-1185">Reference proteome</keyword>
<dbReference type="EMBL" id="VIEB01000880">
    <property type="protein sequence ID" value="TQD78987.1"/>
    <property type="molecule type" value="Genomic_DNA"/>
</dbReference>
<keyword evidence="1" id="KW-0175">Coiled coil</keyword>
<sequence>MDHPHNYGSSNSKRSYTEIADVGFDEPVLSNPDPSSLSYSQLPTSAIGTFSQPRSAAAATAGDNCPEPQLHVPLPLPVEQKLNAICEEKKQPQPGADLRRRLGLLGEEKALELLGKIYNAKEIRSLGGYIWVLLREKYQCAPRSRSPSPSPSKSGPAASPPLHSPSSASQIRPGRQGSTSGGQKQSDSYFSASPSKSARTSLFQGPSSALPLISPVHIGPSSAPPPTSITPVQLFQGDTTDNRYYLQCGRALNVNATAKVSNYESNLEKDCRSSTRRKTRPKTIISPSKVEQKNQVMNEPLQDILYPNEVGSSGVHPSGPSGANAKPKMSMEPFTFPLRNNSPSPPVVEQSKVVLIEAENVEVPVEVARIPEQGSAAPSLPAAHEEAYLTINLPHTPSIGVVDIDSSSGEKEKDPSSTKEAHNTYFLVPHSVPDASKEKPSTPSQSNKQKEKASSSSSNLPEQPTPPAVVYPNISLPEVLLELQKLKQKVDSPSQKPSVQQAQDLKQSFKHWLEGGFDVNYQRDMLNQAESTLEKLYELNEITEEQFKTFKSFFQFLKQLQEQYFQAAKEAEDMQQMKLQHSEFSTLLKSFIGEGTEIRDSISVVDQQIQQLEKELAKLKAEKASLASQLAVKVVEARSASQQVDILDAQLVNSNIAVEEPERLEIDMKTVYARIVALAKDAHL</sequence>
<dbReference type="InterPro" id="IPR058697">
    <property type="entry name" value="RDRP3-5_N"/>
</dbReference>
<dbReference type="Proteomes" id="UP000315295">
    <property type="component" value="Unassembled WGS sequence"/>
</dbReference>
<evidence type="ECO:0000259" key="3">
    <source>
        <dbReference type="Pfam" id="PF26249"/>
    </source>
</evidence>
<feature type="coiled-coil region" evidence="1">
    <location>
        <begin position="526"/>
        <end position="577"/>
    </location>
</feature>
<feature type="domain" description="RDRP3-5 N-terminal" evidence="3">
    <location>
        <begin position="74"/>
        <end position="136"/>
    </location>
</feature>
<feature type="region of interest" description="Disordered" evidence="2">
    <location>
        <begin position="141"/>
        <end position="204"/>
    </location>
</feature>
<gene>
    <name evidence="4" type="ORF">C1H46_035464</name>
</gene>
<feature type="compositionally biased region" description="Basic and acidic residues" evidence="2">
    <location>
        <begin position="408"/>
        <end position="422"/>
    </location>
</feature>
<evidence type="ECO:0000256" key="2">
    <source>
        <dbReference type="SAM" id="MobiDB-lite"/>
    </source>
</evidence>
<proteinExistence type="predicted"/>
<feature type="coiled-coil region" evidence="1">
    <location>
        <begin position="602"/>
        <end position="629"/>
    </location>
</feature>
<evidence type="ECO:0000313" key="5">
    <source>
        <dbReference type="Proteomes" id="UP000315295"/>
    </source>
</evidence>
<dbReference type="Pfam" id="PF26249">
    <property type="entry name" value="4HB_RdRP3_N"/>
    <property type="match status" value="1"/>
</dbReference>
<organism evidence="4 5">
    <name type="scientific">Malus baccata</name>
    <name type="common">Siberian crab apple</name>
    <name type="synonym">Pyrus baccata</name>
    <dbReference type="NCBI Taxonomy" id="106549"/>
    <lineage>
        <taxon>Eukaryota</taxon>
        <taxon>Viridiplantae</taxon>
        <taxon>Streptophyta</taxon>
        <taxon>Embryophyta</taxon>
        <taxon>Tracheophyta</taxon>
        <taxon>Spermatophyta</taxon>
        <taxon>Magnoliopsida</taxon>
        <taxon>eudicotyledons</taxon>
        <taxon>Gunneridae</taxon>
        <taxon>Pentapetalae</taxon>
        <taxon>rosids</taxon>
        <taxon>fabids</taxon>
        <taxon>Rosales</taxon>
        <taxon>Rosaceae</taxon>
        <taxon>Amygdaloideae</taxon>
        <taxon>Maleae</taxon>
        <taxon>Malus</taxon>
    </lineage>
</organism>
<comment type="caution">
    <text evidence="4">The sequence shown here is derived from an EMBL/GenBank/DDBJ whole genome shotgun (WGS) entry which is preliminary data.</text>
</comment>
<feature type="compositionally biased region" description="Low complexity" evidence="2">
    <location>
        <begin position="141"/>
        <end position="157"/>
    </location>
</feature>
<protein>
    <recommendedName>
        <fullName evidence="3">RDRP3-5 N-terminal domain-containing protein</fullName>
    </recommendedName>
</protein>